<dbReference type="Proteomes" id="UP001592581">
    <property type="component" value="Unassembled WGS sequence"/>
</dbReference>
<keyword evidence="4" id="KW-1185">Reference proteome</keyword>
<dbReference type="SUPFAM" id="SSF51735">
    <property type="entry name" value="NAD(P)-binding Rossmann-fold domains"/>
    <property type="match status" value="1"/>
</dbReference>
<evidence type="ECO:0000259" key="2">
    <source>
        <dbReference type="Pfam" id="PF01370"/>
    </source>
</evidence>
<gene>
    <name evidence="3" type="ORF">ABUW04_31140</name>
</gene>
<dbReference type="InterPro" id="IPR036291">
    <property type="entry name" value="NAD(P)-bd_dom_sf"/>
</dbReference>
<dbReference type="RefSeq" id="WP_380567844.1">
    <property type="nucleotide sequence ID" value="NZ_JBEUKS010000013.1"/>
</dbReference>
<name>A0ABV6XWU6_9ACTN</name>
<proteinExistence type="predicted"/>
<dbReference type="Pfam" id="PF01370">
    <property type="entry name" value="Epimerase"/>
    <property type="match status" value="1"/>
</dbReference>
<evidence type="ECO:0000256" key="1">
    <source>
        <dbReference type="ARBA" id="ARBA00004370"/>
    </source>
</evidence>
<sequence length="229" mass="24691">MNVIIFGASGMVGQGVLRECLLDERVGRVLVIGRTGTGVEHAKLRELVQADTTDLSAVADELAEYDACFFCLGVSAAGMSEDAYRAITYDLTLTVARPLAEANHGLVFCYVSGAGTDSSEQGRAMWARVKGRTENELLRLPFRAYMFRPGFIQPLHGAVSKTRSYRIAYTVLGPVLPLIRRLAPNHVTSTEQLARAMLAVATADPVDPADTPHVLDPAAINRLAAQHPA</sequence>
<comment type="caution">
    <text evidence="3">The sequence shown here is derived from an EMBL/GenBank/DDBJ whole genome shotgun (WGS) entry which is preliminary data.</text>
</comment>
<evidence type="ECO:0000313" key="3">
    <source>
        <dbReference type="EMBL" id="MFC1442715.1"/>
    </source>
</evidence>
<dbReference type="InterPro" id="IPR001509">
    <property type="entry name" value="Epimerase_deHydtase"/>
</dbReference>
<protein>
    <submittedName>
        <fullName evidence="3">NAD-dependent epimerase/dehydratase family protein</fullName>
    </submittedName>
</protein>
<comment type="subcellular location">
    <subcellularLocation>
        <location evidence="1">Membrane</location>
    </subcellularLocation>
</comment>
<organism evidence="3 4">
    <name type="scientific">Streptacidiphilus jeojiensis</name>
    <dbReference type="NCBI Taxonomy" id="3229225"/>
    <lineage>
        <taxon>Bacteria</taxon>
        <taxon>Bacillati</taxon>
        <taxon>Actinomycetota</taxon>
        <taxon>Actinomycetes</taxon>
        <taxon>Kitasatosporales</taxon>
        <taxon>Streptomycetaceae</taxon>
        <taxon>Streptacidiphilus</taxon>
    </lineage>
</organism>
<dbReference type="PANTHER" id="PTHR14097:SF8">
    <property type="entry name" value="NAD(P)-BINDING DOMAIN-CONTAINING PROTEIN"/>
    <property type="match status" value="1"/>
</dbReference>
<reference evidence="3 4" key="1">
    <citation type="submission" date="2024-06" db="EMBL/GenBank/DDBJ databases">
        <authorList>
            <person name="Lee S.D."/>
        </authorList>
    </citation>
    <scope>NUCLEOTIDE SEQUENCE [LARGE SCALE GENOMIC DNA]</scope>
    <source>
        <strain evidence="3 4">N1-10</strain>
    </source>
</reference>
<dbReference type="Gene3D" id="3.40.50.720">
    <property type="entry name" value="NAD(P)-binding Rossmann-like Domain"/>
    <property type="match status" value="1"/>
</dbReference>
<dbReference type="PANTHER" id="PTHR14097">
    <property type="entry name" value="OXIDOREDUCTASE HTATIP2"/>
    <property type="match status" value="1"/>
</dbReference>
<dbReference type="EMBL" id="JBEUKS010000013">
    <property type="protein sequence ID" value="MFC1442715.1"/>
    <property type="molecule type" value="Genomic_DNA"/>
</dbReference>
<feature type="domain" description="NAD-dependent epimerase/dehydratase" evidence="2">
    <location>
        <begin position="3"/>
        <end position="104"/>
    </location>
</feature>
<accession>A0ABV6XWU6</accession>
<evidence type="ECO:0000313" key="4">
    <source>
        <dbReference type="Proteomes" id="UP001592581"/>
    </source>
</evidence>